<dbReference type="EC" id="2.7.7.68" evidence="5"/>
<dbReference type="InterPro" id="IPR002835">
    <property type="entry name" value="CofC"/>
</dbReference>
<evidence type="ECO:0000256" key="2">
    <source>
        <dbReference type="ARBA" id="ARBA00022695"/>
    </source>
</evidence>
<protein>
    <submittedName>
        <fullName evidence="5">2-phospho-L-lactate guanylyltransferase</fullName>
        <ecNumber evidence="5">2.7.7.68</ecNumber>
    </submittedName>
</protein>
<dbReference type="Pfam" id="PF01983">
    <property type="entry name" value="CofC"/>
    <property type="match status" value="1"/>
</dbReference>
<evidence type="ECO:0000256" key="3">
    <source>
        <dbReference type="ARBA" id="ARBA00022741"/>
    </source>
</evidence>
<name>A0A558RBM5_9SPHN</name>
<gene>
    <name evidence="5" type="primary">cofC</name>
    <name evidence="5" type="ORF">FOY91_02870</name>
</gene>
<dbReference type="RefSeq" id="WP_145147945.1">
    <property type="nucleotide sequence ID" value="NZ_VNIM01000006.1"/>
</dbReference>
<dbReference type="GO" id="GO:0043814">
    <property type="term" value="F:phospholactate guanylyltransferase activity"/>
    <property type="evidence" value="ECO:0007669"/>
    <property type="project" value="UniProtKB-EC"/>
</dbReference>
<dbReference type="GO" id="GO:0005525">
    <property type="term" value="F:GTP binding"/>
    <property type="evidence" value="ECO:0007669"/>
    <property type="project" value="UniProtKB-KW"/>
</dbReference>
<evidence type="ECO:0000313" key="5">
    <source>
        <dbReference type="EMBL" id="TVV76825.1"/>
    </source>
</evidence>
<evidence type="ECO:0000313" key="6">
    <source>
        <dbReference type="Proteomes" id="UP000318681"/>
    </source>
</evidence>
<keyword evidence="4" id="KW-0342">GTP-binding</keyword>
<sequence length="191" mass="19371">MNRPDDGWIVAVPLKPAGSRKTRLAARLDGATRDRLAAAMFGHVVATIAQVPGVRVVPVCETAPDGWAGAWHRDEGAGLNEALAGLRTAHGDASFAVIHADLPRLAADDVTALLVAGQTGLALAPDRHGGGTNALAVAAGRPLAFRFGPGSLARFSAESGGAAVLVRRPGLALDIDTPADLDLAGGETDPA</sequence>
<evidence type="ECO:0000256" key="4">
    <source>
        <dbReference type="ARBA" id="ARBA00023134"/>
    </source>
</evidence>
<keyword evidence="3" id="KW-0547">Nucleotide-binding</keyword>
<dbReference type="OrthoDB" id="5243750at2"/>
<dbReference type="InterPro" id="IPR029044">
    <property type="entry name" value="Nucleotide-diphossugar_trans"/>
</dbReference>
<dbReference type="PANTHER" id="PTHR40392">
    <property type="entry name" value="2-PHOSPHO-L-LACTATE GUANYLYLTRANSFERASE"/>
    <property type="match status" value="1"/>
</dbReference>
<dbReference type="PANTHER" id="PTHR40392:SF1">
    <property type="entry name" value="2-PHOSPHO-L-LACTATE GUANYLYLTRANSFERASE"/>
    <property type="match status" value="1"/>
</dbReference>
<dbReference type="EMBL" id="VNIM01000006">
    <property type="protein sequence ID" value="TVV76825.1"/>
    <property type="molecule type" value="Genomic_DNA"/>
</dbReference>
<reference evidence="5 6" key="1">
    <citation type="submission" date="2019-07" db="EMBL/GenBank/DDBJ databases">
        <title>Sphingomonas solaris sp. nov., isolated from a solar panel from Boston, Massachusetts.</title>
        <authorList>
            <person name="Tanner K."/>
            <person name="Pascual J."/>
            <person name="Mancuso C."/>
            <person name="Pereto J."/>
            <person name="Khalil A."/>
            <person name="Vilanova C."/>
        </authorList>
    </citation>
    <scope>NUCLEOTIDE SEQUENCE [LARGE SCALE GENOMIC DNA]</scope>
    <source>
        <strain evidence="5 6">R4DWN</strain>
    </source>
</reference>
<evidence type="ECO:0000256" key="1">
    <source>
        <dbReference type="ARBA" id="ARBA00022679"/>
    </source>
</evidence>
<dbReference type="NCBIfam" id="TIGR03552">
    <property type="entry name" value="F420_cofC"/>
    <property type="match status" value="1"/>
</dbReference>
<keyword evidence="2 5" id="KW-0548">Nucleotidyltransferase</keyword>
<dbReference type="SUPFAM" id="SSF53448">
    <property type="entry name" value="Nucleotide-diphospho-sugar transferases"/>
    <property type="match status" value="1"/>
</dbReference>
<proteinExistence type="predicted"/>
<dbReference type="Gene3D" id="3.90.550.10">
    <property type="entry name" value="Spore Coat Polysaccharide Biosynthesis Protein SpsA, Chain A"/>
    <property type="match status" value="1"/>
</dbReference>
<organism evidence="5 6">
    <name type="scientific">Alterirhizorhabdus solaris</name>
    <dbReference type="NCBI Taxonomy" id="2529389"/>
    <lineage>
        <taxon>Bacteria</taxon>
        <taxon>Pseudomonadati</taxon>
        <taxon>Pseudomonadota</taxon>
        <taxon>Alphaproteobacteria</taxon>
        <taxon>Sphingomonadales</taxon>
        <taxon>Rhizorhabdaceae</taxon>
        <taxon>Alterirhizorhabdus</taxon>
    </lineage>
</organism>
<dbReference type="Proteomes" id="UP000318681">
    <property type="component" value="Unassembled WGS sequence"/>
</dbReference>
<comment type="caution">
    <text evidence="5">The sequence shown here is derived from an EMBL/GenBank/DDBJ whole genome shotgun (WGS) entry which is preliminary data.</text>
</comment>
<keyword evidence="6" id="KW-1185">Reference proteome</keyword>
<dbReference type="AlphaFoldDB" id="A0A558RBM5"/>
<keyword evidence="1 5" id="KW-0808">Transferase</keyword>
<accession>A0A558RBM5</accession>